<keyword evidence="1 4" id="KW-0378">Hydrolase</keyword>
<feature type="short sequence motif" description="GXSXG" evidence="4">
    <location>
        <begin position="198"/>
        <end position="202"/>
    </location>
</feature>
<dbReference type="GO" id="GO:0019369">
    <property type="term" value="P:arachidonate metabolic process"/>
    <property type="evidence" value="ECO:0007669"/>
    <property type="project" value="TreeGrafter"/>
</dbReference>
<evidence type="ECO:0000256" key="1">
    <source>
        <dbReference type="ARBA" id="ARBA00022801"/>
    </source>
</evidence>
<dbReference type="AlphaFoldDB" id="F0Y6G5"/>
<accession>F0Y6G5</accession>
<organism evidence="7">
    <name type="scientific">Aureococcus anophagefferens</name>
    <name type="common">Harmful bloom alga</name>
    <dbReference type="NCBI Taxonomy" id="44056"/>
    <lineage>
        <taxon>Eukaryota</taxon>
        <taxon>Sar</taxon>
        <taxon>Stramenopiles</taxon>
        <taxon>Ochrophyta</taxon>
        <taxon>Pelagophyceae</taxon>
        <taxon>Pelagomonadales</taxon>
        <taxon>Pelagomonadaceae</taxon>
        <taxon>Aureococcus</taxon>
    </lineage>
</organism>
<dbReference type="Gene3D" id="3.40.1090.10">
    <property type="entry name" value="Cytosolic phospholipase A2 catalytic domain"/>
    <property type="match status" value="1"/>
</dbReference>
<feature type="domain" description="PNPLA" evidence="5">
    <location>
        <begin position="162"/>
        <end position="421"/>
    </location>
</feature>
<dbReference type="PANTHER" id="PTHR24185">
    <property type="entry name" value="CALCIUM-INDEPENDENT PHOSPHOLIPASE A2-GAMMA"/>
    <property type="match status" value="1"/>
</dbReference>
<reference evidence="6 7" key="1">
    <citation type="journal article" date="2011" name="Proc. Natl. Acad. Sci. U.S.A.">
        <title>Niche of harmful alga Aureococcus anophagefferens revealed through ecogenomics.</title>
        <authorList>
            <person name="Gobler C.J."/>
            <person name="Berry D.L."/>
            <person name="Dyhrman S.T."/>
            <person name="Wilhelm S.W."/>
            <person name="Salamov A."/>
            <person name="Lobanov A.V."/>
            <person name="Zhang Y."/>
            <person name="Collier J.L."/>
            <person name="Wurch L.L."/>
            <person name="Kustka A.B."/>
            <person name="Dill B.D."/>
            <person name="Shah M."/>
            <person name="VerBerkmoes N.C."/>
            <person name="Kuo A."/>
            <person name="Terry A."/>
            <person name="Pangilinan J."/>
            <person name="Lindquist E.A."/>
            <person name="Lucas S."/>
            <person name="Paulsen I.T."/>
            <person name="Hattenrath-Lehmann T.K."/>
            <person name="Talmage S.C."/>
            <person name="Walker E.A."/>
            <person name="Koch F."/>
            <person name="Burson A.M."/>
            <person name="Marcoval M.A."/>
            <person name="Tang Y.Z."/>
            <person name="Lecleir G.R."/>
            <person name="Coyne K.J."/>
            <person name="Berg G.M."/>
            <person name="Bertrand E.M."/>
            <person name="Saito M.A."/>
            <person name="Gladyshev V.N."/>
            <person name="Grigoriev I.V."/>
        </authorList>
    </citation>
    <scope>NUCLEOTIDE SEQUENCE [LARGE SCALE GENOMIC DNA]</scope>
    <source>
        <strain evidence="7">CCMP 1984</strain>
    </source>
</reference>
<dbReference type="OrthoDB" id="630895at2759"/>
<name>F0Y6G5_AURAN</name>
<evidence type="ECO:0000313" key="6">
    <source>
        <dbReference type="EMBL" id="EGB09208.1"/>
    </source>
</evidence>
<dbReference type="SUPFAM" id="SSF52151">
    <property type="entry name" value="FabD/lysophospholipase-like"/>
    <property type="match status" value="1"/>
</dbReference>
<keyword evidence="7" id="KW-1185">Reference proteome</keyword>
<gene>
    <name evidence="6" type="ORF">AURANDRAFT_71475</name>
</gene>
<dbReference type="GO" id="GO:0016020">
    <property type="term" value="C:membrane"/>
    <property type="evidence" value="ECO:0007669"/>
    <property type="project" value="TreeGrafter"/>
</dbReference>
<dbReference type="KEGG" id="aaf:AURANDRAFT_71475"/>
<dbReference type="GeneID" id="20228238"/>
<feature type="short sequence motif" description="DGA/G" evidence="4">
    <location>
        <begin position="408"/>
        <end position="410"/>
    </location>
</feature>
<keyword evidence="3 4" id="KW-0443">Lipid metabolism</keyword>
<dbReference type="InterPro" id="IPR016035">
    <property type="entry name" value="Acyl_Trfase/lysoPLipase"/>
</dbReference>
<dbReference type="EMBL" id="GL833126">
    <property type="protein sequence ID" value="EGB09208.1"/>
    <property type="molecule type" value="Genomic_DNA"/>
</dbReference>
<dbReference type="InterPro" id="IPR002641">
    <property type="entry name" value="PNPLA_dom"/>
</dbReference>
<evidence type="ECO:0000256" key="3">
    <source>
        <dbReference type="ARBA" id="ARBA00023098"/>
    </source>
</evidence>
<evidence type="ECO:0000256" key="4">
    <source>
        <dbReference type="PROSITE-ProRule" id="PRU01161"/>
    </source>
</evidence>
<dbReference type="PROSITE" id="PS51635">
    <property type="entry name" value="PNPLA"/>
    <property type="match status" value="1"/>
</dbReference>
<evidence type="ECO:0000313" key="7">
    <source>
        <dbReference type="Proteomes" id="UP000002729"/>
    </source>
</evidence>
<feature type="short sequence motif" description="GXGXXG" evidence="4">
    <location>
        <begin position="166"/>
        <end position="171"/>
    </location>
</feature>
<protein>
    <recommendedName>
        <fullName evidence="5">PNPLA domain-containing protein</fullName>
    </recommendedName>
</protein>
<evidence type="ECO:0000259" key="5">
    <source>
        <dbReference type="PROSITE" id="PS51635"/>
    </source>
</evidence>
<dbReference type="PANTHER" id="PTHR24185:SF1">
    <property type="entry name" value="CALCIUM-INDEPENDENT PHOSPHOLIPASE A2-GAMMA"/>
    <property type="match status" value="1"/>
</dbReference>
<proteinExistence type="predicted"/>
<dbReference type="GO" id="GO:0016042">
    <property type="term" value="P:lipid catabolic process"/>
    <property type="evidence" value="ECO:0007669"/>
    <property type="project" value="UniProtKB-UniRule"/>
</dbReference>
<evidence type="ECO:0000256" key="2">
    <source>
        <dbReference type="ARBA" id="ARBA00022963"/>
    </source>
</evidence>
<sequence length="1059" mass="113036">MRAAWVVVVCACAQALVAPTTRVIRPRVRRCAAASPAHALAERPRRRLRRRLRRSAIGLGAGAGVVLLGGGRGSALYWSLVPALLPWTPAFDTARLVVLFMRAARVDILEQRFRVEATAFSDPPEALTHPRPPEPRRLRRLAAAAARPFAPSAPRPRPLRVLCMDGGGMRGVNLLCMLEALEARLGAPVHERFDLVCGTSIGGAGALFMAHLDRPLAEAREASDQMREACFVGASSWRLLVRGYAARRAPGEVVSARVGPDRPLLAPAARAAAPPAAARLDLPDTLGFASGRGRDALRAVRAARDALSARALAPLAVGYYDGSEPAAPPPKRAASPFRPRAFAVAARETEGGALEPFLFRTYEPPPGALAAGRCDARLWEAVAATCAAPTFFAPVAIEGEAGADVYVDGGIVANDPTLLALSEVAALWPDRPVGVVVSLGCGQQKRRKREGRRRGEARARARPRIARFRRADVDGLEDAAFTERLFRSLGLSWEHEPRIRRAARRALDKRGATYVRLEPPLEGQEKSASSSLQHAPLEEAVSLAETDAAKIEAMKRGVADWVAAPEQARVLDDVARLLSEEQAGLAAALARTVSALDGAARGARGAVATLPDSVGRVTALFEPRKPEATRWPKATAFIRSRRGLSFCVARADGTVCGEPCDVVLCETQLKRDLGEIARGWRRDNDPAAVSRGAPDACGAPAPCATATAPATCPPQPLWNRACEAQGVGCDRRGAATPLDVVTSAYPVTRYWRGLKRSLPGGGVSRKDATYGGPRSPVPAFFGDFDWLALARPEFSWDKGLLDPTFVFAQPEALRALRARLERVAPAARRRLLYVGGSDARLSGPVSGRTKLAGGRSTRAALEAVRPWFARIHFEGLDAPIGLNELYLQEADLAPLLASAAAAAPNKTGDVLAAWGAVWSKASTTARLPGRAAATDLCARRGGEAWLDCGAVAREDWWAALAGHKFMLDPAGHGVQSPKWYEALLAGAVPVCLREPAFEALAAAGWPMVLVDAWDDVADAAARDRWWASAGPRLAALRAAGALSAAGWFRYLQRSLDVRV</sequence>
<dbReference type="Proteomes" id="UP000002729">
    <property type="component" value="Unassembled WGS sequence"/>
</dbReference>
<feature type="active site" description="Nucleophile" evidence="4">
    <location>
        <position position="200"/>
    </location>
</feature>
<dbReference type="GO" id="GO:0047499">
    <property type="term" value="F:calcium-independent phospholipase A2 activity"/>
    <property type="evidence" value="ECO:0007669"/>
    <property type="project" value="TreeGrafter"/>
</dbReference>
<keyword evidence="2 4" id="KW-0442">Lipid degradation</keyword>
<dbReference type="eggNOG" id="KOG4231">
    <property type="taxonomic scope" value="Eukaryota"/>
</dbReference>
<dbReference type="RefSeq" id="XP_009036316.1">
    <property type="nucleotide sequence ID" value="XM_009038068.1"/>
</dbReference>
<dbReference type="Pfam" id="PF01734">
    <property type="entry name" value="Patatin"/>
    <property type="match status" value="1"/>
</dbReference>
<feature type="active site" description="Proton acceptor" evidence="4">
    <location>
        <position position="408"/>
    </location>
</feature>
<dbReference type="InParanoid" id="F0Y6G5"/>